<feature type="region of interest" description="Disordered" evidence="1">
    <location>
        <begin position="57"/>
        <end position="91"/>
    </location>
</feature>
<keyword evidence="3" id="KW-1185">Reference proteome</keyword>
<dbReference type="EMBL" id="BGPR01011909">
    <property type="protein sequence ID" value="GBN53578.1"/>
    <property type="molecule type" value="Genomic_DNA"/>
</dbReference>
<evidence type="ECO:0000313" key="3">
    <source>
        <dbReference type="Proteomes" id="UP000499080"/>
    </source>
</evidence>
<dbReference type="Proteomes" id="UP000499080">
    <property type="component" value="Unassembled WGS sequence"/>
</dbReference>
<dbReference type="AlphaFoldDB" id="A0A4Y2PNR8"/>
<proteinExistence type="predicted"/>
<protein>
    <submittedName>
        <fullName evidence="2">Uncharacterized protein</fullName>
    </submittedName>
</protein>
<feature type="compositionally biased region" description="Basic and acidic residues" evidence="1">
    <location>
        <begin position="63"/>
        <end position="79"/>
    </location>
</feature>
<gene>
    <name evidence="2" type="ORF">AVEN_201415_1</name>
</gene>
<reference evidence="2 3" key="1">
    <citation type="journal article" date="2019" name="Sci. Rep.">
        <title>Orb-weaving spider Araneus ventricosus genome elucidates the spidroin gene catalogue.</title>
        <authorList>
            <person name="Kono N."/>
            <person name="Nakamura H."/>
            <person name="Ohtoshi R."/>
            <person name="Moran D.A.P."/>
            <person name="Shinohara A."/>
            <person name="Yoshida Y."/>
            <person name="Fujiwara M."/>
            <person name="Mori M."/>
            <person name="Tomita M."/>
            <person name="Arakawa K."/>
        </authorList>
    </citation>
    <scope>NUCLEOTIDE SEQUENCE [LARGE SCALE GENOMIC DNA]</scope>
</reference>
<evidence type="ECO:0000313" key="2">
    <source>
        <dbReference type="EMBL" id="GBN53578.1"/>
    </source>
</evidence>
<sequence>MTVNPLKFAKTMLLLKELDKLSLQTLLLILNPSSNDDLLRIRHLYSVCFPDAEDNTWSSGNGDVRDHDFGDMPRSEHFLPKKKPPPSAKFQVSSLTGLGDYVMS</sequence>
<evidence type="ECO:0000256" key="1">
    <source>
        <dbReference type="SAM" id="MobiDB-lite"/>
    </source>
</evidence>
<name>A0A4Y2PNR8_ARAVE</name>
<organism evidence="2 3">
    <name type="scientific">Araneus ventricosus</name>
    <name type="common">Orbweaver spider</name>
    <name type="synonym">Epeira ventricosa</name>
    <dbReference type="NCBI Taxonomy" id="182803"/>
    <lineage>
        <taxon>Eukaryota</taxon>
        <taxon>Metazoa</taxon>
        <taxon>Ecdysozoa</taxon>
        <taxon>Arthropoda</taxon>
        <taxon>Chelicerata</taxon>
        <taxon>Arachnida</taxon>
        <taxon>Araneae</taxon>
        <taxon>Araneomorphae</taxon>
        <taxon>Entelegynae</taxon>
        <taxon>Araneoidea</taxon>
        <taxon>Araneidae</taxon>
        <taxon>Araneus</taxon>
    </lineage>
</organism>
<accession>A0A4Y2PNR8</accession>
<comment type="caution">
    <text evidence="2">The sequence shown here is derived from an EMBL/GenBank/DDBJ whole genome shotgun (WGS) entry which is preliminary data.</text>
</comment>